<gene>
    <name evidence="2" type="ORF">CYJ21_007515</name>
</gene>
<proteinExistence type="predicted"/>
<comment type="caution">
    <text evidence="2">The sequence shown here is derived from an EMBL/GenBank/DDBJ whole genome shotgun (WGS) entry which is preliminary data.</text>
</comment>
<evidence type="ECO:0000256" key="1">
    <source>
        <dbReference type="SAM" id="Phobius"/>
    </source>
</evidence>
<dbReference type="RefSeq" id="WP_227037232.1">
    <property type="nucleotide sequence ID" value="NZ_CABFMP010000006.1"/>
</dbReference>
<reference evidence="2" key="1">
    <citation type="submission" date="2017-12" db="EMBL/GenBank/DDBJ databases">
        <authorList>
            <person name="Thomas-White K."/>
            <person name="Wolfe A.J."/>
        </authorList>
    </citation>
    <scope>NUCLEOTIDE SEQUENCE</scope>
    <source>
        <strain evidence="2">UMB0138</strain>
    </source>
</reference>
<dbReference type="NCBIfam" id="NF033608">
    <property type="entry name" value="type_I_tox_Fst"/>
    <property type="match status" value="1"/>
</dbReference>
<organism evidence="2 3">
    <name type="scientific">Veillonella parvula</name>
    <name type="common">Staphylococcus parvulus</name>
    <dbReference type="NCBI Taxonomy" id="29466"/>
    <lineage>
        <taxon>Bacteria</taxon>
        <taxon>Bacillati</taxon>
        <taxon>Bacillota</taxon>
        <taxon>Negativicutes</taxon>
        <taxon>Veillonellales</taxon>
        <taxon>Veillonellaceae</taxon>
        <taxon>Veillonella</taxon>
    </lineage>
</organism>
<evidence type="ECO:0000313" key="2">
    <source>
        <dbReference type="EMBL" id="MEO9178793.1"/>
    </source>
</evidence>
<evidence type="ECO:0000313" key="3">
    <source>
        <dbReference type="Proteomes" id="UP000234197"/>
    </source>
</evidence>
<accession>A0ABV0IBQ6</accession>
<keyword evidence="1" id="KW-0812">Transmembrane</keyword>
<keyword evidence="1" id="KW-0472">Membrane</keyword>
<keyword evidence="3" id="KW-1185">Reference proteome</keyword>
<feature type="transmembrane region" description="Helical" evidence="1">
    <location>
        <begin position="6"/>
        <end position="29"/>
    </location>
</feature>
<dbReference type="Proteomes" id="UP000234197">
    <property type="component" value="Unassembled WGS sequence"/>
</dbReference>
<keyword evidence="1" id="KW-1133">Transmembrane helix</keyword>
<reference evidence="2" key="2">
    <citation type="submission" date="2024-04" db="EMBL/GenBank/DDBJ databases">
        <title>Na.</title>
        <authorList>
            <person name="Choi B."/>
        </authorList>
    </citation>
    <scope>NUCLEOTIDE SEQUENCE</scope>
    <source>
        <strain evidence="2">UMB0138</strain>
    </source>
</reference>
<sequence length="35" mass="4103">MQELFYALWGTLLAPIIVALVVTTYSYWLNNKNKK</sequence>
<name>A0ABV0IBQ6_VEIPA</name>
<protein>
    <submittedName>
        <fullName evidence="2">Type I toxin-antitoxin system Fst family toxin</fullName>
    </submittedName>
</protein>
<dbReference type="EMBL" id="PKMC02000008">
    <property type="protein sequence ID" value="MEO9178793.1"/>
    <property type="molecule type" value="Genomic_DNA"/>
</dbReference>